<keyword evidence="2" id="KW-1185">Reference proteome</keyword>
<name>A0A345C1S1_9BACI</name>
<dbReference type="AlphaFoldDB" id="A0A345C1S1"/>
<dbReference type="RefSeq" id="WP_114374711.1">
    <property type="nucleotide sequence ID" value="NZ_CP031092.1"/>
</dbReference>
<proteinExistence type="predicted"/>
<organism evidence="1 2">
    <name type="scientific">Salicibibacter kimchii</name>
    <dbReference type="NCBI Taxonomy" id="2099786"/>
    <lineage>
        <taxon>Bacteria</taxon>
        <taxon>Bacillati</taxon>
        <taxon>Bacillota</taxon>
        <taxon>Bacilli</taxon>
        <taxon>Bacillales</taxon>
        <taxon>Bacillaceae</taxon>
        <taxon>Salicibibacter</taxon>
    </lineage>
</organism>
<dbReference type="EMBL" id="CP031092">
    <property type="protein sequence ID" value="AXF57152.1"/>
    <property type="molecule type" value="Genomic_DNA"/>
</dbReference>
<evidence type="ECO:0000313" key="1">
    <source>
        <dbReference type="EMBL" id="AXF57152.1"/>
    </source>
</evidence>
<protein>
    <submittedName>
        <fullName evidence="1">Uncharacterized protein</fullName>
    </submittedName>
</protein>
<dbReference type="KEGG" id="rue:DT065_14870"/>
<gene>
    <name evidence="1" type="ORF">DT065_14870</name>
</gene>
<sequence length="87" mass="9824">MEKITTLVRNFYVQLLHFFDIVSSTDKRYGVGDARSAGADLAMDVVVESSNILICLTTSEQNKERHRGDFETATVELWKNSGKEPNE</sequence>
<evidence type="ECO:0000313" key="2">
    <source>
        <dbReference type="Proteomes" id="UP000252100"/>
    </source>
</evidence>
<accession>A0A345C1S1</accession>
<dbReference type="Proteomes" id="UP000252100">
    <property type="component" value="Chromosome"/>
</dbReference>
<reference evidence="1 2" key="1">
    <citation type="journal article" date="2018" name="J. Microbiol.">
        <title>Salicibibacter kimchii gen. nov., sp. nov., a moderately halophilic and alkalitolerant bacterium in the family Bacillaceae, isolated from kimchi.</title>
        <authorList>
            <person name="Jang J.Y."/>
            <person name="Oh Y.J."/>
            <person name="Lim S.K."/>
            <person name="Park H.K."/>
            <person name="Lee C."/>
            <person name="Kim J.Y."/>
            <person name="Lee M.A."/>
            <person name="Choi H.J."/>
        </authorList>
    </citation>
    <scope>NUCLEOTIDE SEQUENCE [LARGE SCALE GENOMIC DNA]</scope>
    <source>
        <strain evidence="1 2">NKC1-1</strain>
    </source>
</reference>